<dbReference type="Pfam" id="PF01716">
    <property type="entry name" value="MSP"/>
    <property type="match status" value="2"/>
</dbReference>
<evidence type="ECO:0000313" key="7">
    <source>
        <dbReference type="EMBL" id="KAI7839389.1"/>
    </source>
</evidence>
<evidence type="ECO:0000256" key="1">
    <source>
        <dbReference type="ARBA" id="ARBA00004370"/>
    </source>
</evidence>
<dbReference type="GO" id="GO:0009654">
    <property type="term" value="C:photosystem II oxygen evolving complex"/>
    <property type="evidence" value="ECO:0007669"/>
    <property type="project" value="InterPro"/>
</dbReference>
<dbReference type="EMBL" id="JADXDR010000101">
    <property type="protein sequence ID" value="KAI7839389.1"/>
    <property type="molecule type" value="Genomic_DNA"/>
</dbReference>
<organism evidence="7 8">
    <name type="scientific">Chlorella ohadii</name>
    <dbReference type="NCBI Taxonomy" id="2649997"/>
    <lineage>
        <taxon>Eukaryota</taxon>
        <taxon>Viridiplantae</taxon>
        <taxon>Chlorophyta</taxon>
        <taxon>core chlorophytes</taxon>
        <taxon>Trebouxiophyceae</taxon>
        <taxon>Chlorellales</taxon>
        <taxon>Chlorellaceae</taxon>
        <taxon>Chlorella clade</taxon>
        <taxon>Chlorella</taxon>
    </lineage>
</organism>
<dbReference type="InterPro" id="IPR002628">
    <property type="entry name" value="PsbO"/>
</dbReference>
<dbReference type="GO" id="GO:0010242">
    <property type="term" value="F:oxygen evolving activity"/>
    <property type="evidence" value="ECO:0007669"/>
    <property type="project" value="InterPro"/>
</dbReference>
<dbReference type="AlphaFoldDB" id="A0AAD5H0F9"/>
<protein>
    <submittedName>
        <fullName evidence="7">Uncharacterized protein</fullName>
    </submittedName>
</protein>
<keyword evidence="6" id="KW-0604">Photosystem II</keyword>
<keyword evidence="3" id="KW-0602">Photosynthesis</keyword>
<dbReference type="Gene3D" id="2.40.160.30">
    <property type="entry name" value="Photosystem II, cytochrome c-550 precursor"/>
    <property type="match status" value="1"/>
</dbReference>
<gene>
    <name evidence="7" type="ORF">COHA_006791</name>
</gene>
<accession>A0AAD5H0F9</accession>
<dbReference type="SUPFAM" id="SSF56925">
    <property type="entry name" value="OMPA-like"/>
    <property type="match status" value="1"/>
</dbReference>
<dbReference type="GO" id="GO:0010207">
    <property type="term" value="P:photosystem II assembly"/>
    <property type="evidence" value="ECO:0007669"/>
    <property type="project" value="InterPro"/>
</dbReference>
<dbReference type="PANTHER" id="PTHR34058">
    <property type="entry name" value="OXYGEN-EVOLVING ENHANCER PROTEIN 1-2, CHLOROPLASTIC"/>
    <property type="match status" value="1"/>
</dbReference>
<proteinExistence type="inferred from homology"/>
<keyword evidence="8" id="KW-1185">Reference proteome</keyword>
<evidence type="ECO:0000256" key="5">
    <source>
        <dbReference type="ARBA" id="ARBA00023136"/>
    </source>
</evidence>
<keyword evidence="5" id="KW-0472">Membrane</keyword>
<dbReference type="Proteomes" id="UP001205105">
    <property type="component" value="Unassembled WGS sequence"/>
</dbReference>
<dbReference type="GO" id="GO:0042549">
    <property type="term" value="P:photosystem II stabilization"/>
    <property type="evidence" value="ECO:0007669"/>
    <property type="project" value="InterPro"/>
</dbReference>
<dbReference type="InterPro" id="IPR011250">
    <property type="entry name" value="OMP/PagP_B-barrel"/>
</dbReference>
<reference evidence="7" key="1">
    <citation type="submission" date="2020-11" db="EMBL/GenBank/DDBJ databases">
        <title>Chlorella ohadii genome sequencing and assembly.</title>
        <authorList>
            <person name="Murik O."/>
            <person name="Treves H."/>
            <person name="Kedem I."/>
            <person name="Shotland Y."/>
            <person name="Kaplan A."/>
        </authorList>
    </citation>
    <scope>NUCLEOTIDE SEQUENCE</scope>
    <source>
        <strain evidence="7">1</strain>
    </source>
</reference>
<evidence type="ECO:0000313" key="8">
    <source>
        <dbReference type="Proteomes" id="UP001205105"/>
    </source>
</evidence>
<evidence type="ECO:0000256" key="2">
    <source>
        <dbReference type="ARBA" id="ARBA00009838"/>
    </source>
</evidence>
<name>A0AAD5H0F9_9CHLO</name>
<comment type="similarity">
    <text evidence="2">Belongs to the PsbO family.</text>
</comment>
<evidence type="ECO:0000256" key="4">
    <source>
        <dbReference type="ARBA" id="ARBA00023078"/>
    </source>
</evidence>
<comment type="subcellular location">
    <subcellularLocation>
        <location evidence="1">Membrane</location>
    </subcellularLocation>
</comment>
<evidence type="ECO:0000256" key="3">
    <source>
        <dbReference type="ARBA" id="ARBA00022531"/>
    </source>
</evidence>
<sequence length="277" mass="29089">MPAAAATAACLRPASFAAPRSQRSSVKVQATLRDGAERLAKGAAAAAAAGLLLTGSALAGGERMTFDELQGKSYLEMKGSGRAGMCPMVGPDGEVGVKDMPPGSFKMDRFCMEPTAFKVKVPGDNEFRKSTLVTRLTYMLSDMTGTVTVGRDGNMEIKHGLDDDGFDYAAVTVKAAGSPGQGGEVPFMFSAKQLDVKGSSDNMAGSLIVPSYRGATFMDTIGRGGATGWDWQKSDPLTGEVEGVFVTRQLSSDDMGGKPEDVCEVEIQGVWYGQLQV</sequence>
<keyword evidence="4" id="KW-0793">Thylakoid</keyword>
<evidence type="ECO:0000256" key="6">
    <source>
        <dbReference type="ARBA" id="ARBA00023276"/>
    </source>
</evidence>
<comment type="caution">
    <text evidence="7">The sequence shown here is derived from an EMBL/GenBank/DDBJ whole genome shotgun (WGS) entry which is preliminary data.</text>
</comment>